<dbReference type="AlphaFoldDB" id="A0A918DWC6"/>
<accession>A0A918DWC6</accession>
<protein>
    <submittedName>
        <fullName evidence="2">Uncharacterized protein</fullName>
    </submittedName>
</protein>
<feature type="chain" id="PRO_5037782550" evidence="1">
    <location>
        <begin position="28"/>
        <end position="159"/>
    </location>
</feature>
<dbReference type="RefSeq" id="WP_188861827.1">
    <property type="nucleotide sequence ID" value="NZ_BMLT01000009.1"/>
</dbReference>
<dbReference type="Proteomes" id="UP000599578">
    <property type="component" value="Unassembled WGS sequence"/>
</dbReference>
<dbReference type="Pfam" id="PF05638">
    <property type="entry name" value="T6SS_HCP"/>
    <property type="match status" value="1"/>
</dbReference>
<gene>
    <name evidence="2" type="ORF">GCM10011348_34200</name>
</gene>
<sequence length="159" mass="16540">MKANAIKKALLPMLLLGAVGLSSTANALQLMSVPGIKGDATIEGYLDWIVIENVQAGVEEGLCSDVTVTKHQDSASLMLIRAASTGETFDKIEIVQLSTGADKAEETLRVTLSPVRISSLSLSSGGGPLSESLSLDSASLIFNDGSPGEVIIPCGRLRK</sequence>
<evidence type="ECO:0000313" key="3">
    <source>
        <dbReference type="Proteomes" id="UP000599578"/>
    </source>
</evidence>
<proteinExistence type="predicted"/>
<dbReference type="InterPro" id="IPR036624">
    <property type="entry name" value="Hcp1-lik_sf"/>
</dbReference>
<dbReference type="Gene3D" id="2.30.110.20">
    <property type="entry name" value="Hcp1-like"/>
    <property type="match status" value="1"/>
</dbReference>
<comment type="caution">
    <text evidence="2">The sequence shown here is derived from an EMBL/GenBank/DDBJ whole genome shotgun (WGS) entry which is preliminary data.</text>
</comment>
<keyword evidence="3" id="KW-1185">Reference proteome</keyword>
<dbReference type="SUPFAM" id="SSF141452">
    <property type="entry name" value="Hcp1-like"/>
    <property type="match status" value="1"/>
</dbReference>
<name>A0A918DWC6_9GAMM</name>
<keyword evidence="1" id="KW-0732">Signal</keyword>
<reference evidence="2 3" key="1">
    <citation type="journal article" date="2014" name="Int. J. Syst. Evol. Microbiol.">
        <title>Complete genome sequence of Corynebacterium casei LMG S-19264T (=DSM 44701T), isolated from a smear-ripened cheese.</title>
        <authorList>
            <consortium name="US DOE Joint Genome Institute (JGI-PGF)"/>
            <person name="Walter F."/>
            <person name="Albersmeier A."/>
            <person name="Kalinowski J."/>
            <person name="Ruckert C."/>
        </authorList>
    </citation>
    <scope>NUCLEOTIDE SEQUENCE [LARGE SCALE GENOMIC DNA]</scope>
    <source>
        <strain evidence="2 3">CGMCC 1.7286</strain>
    </source>
</reference>
<evidence type="ECO:0000313" key="2">
    <source>
        <dbReference type="EMBL" id="GGO85506.1"/>
    </source>
</evidence>
<dbReference type="InterPro" id="IPR008514">
    <property type="entry name" value="T6SS_Hcp"/>
</dbReference>
<evidence type="ECO:0000256" key="1">
    <source>
        <dbReference type="SAM" id="SignalP"/>
    </source>
</evidence>
<organism evidence="2 3">
    <name type="scientific">Marinobacterium nitratireducens</name>
    <dbReference type="NCBI Taxonomy" id="518897"/>
    <lineage>
        <taxon>Bacteria</taxon>
        <taxon>Pseudomonadati</taxon>
        <taxon>Pseudomonadota</taxon>
        <taxon>Gammaproteobacteria</taxon>
        <taxon>Oceanospirillales</taxon>
        <taxon>Oceanospirillaceae</taxon>
        <taxon>Marinobacterium</taxon>
    </lineage>
</organism>
<feature type="signal peptide" evidence="1">
    <location>
        <begin position="1"/>
        <end position="27"/>
    </location>
</feature>
<dbReference type="EMBL" id="BMLT01000009">
    <property type="protein sequence ID" value="GGO85506.1"/>
    <property type="molecule type" value="Genomic_DNA"/>
</dbReference>